<feature type="transmembrane region" description="Helical" evidence="7">
    <location>
        <begin position="683"/>
        <end position="703"/>
    </location>
</feature>
<keyword evidence="2 7" id="KW-0812">Transmembrane</keyword>
<dbReference type="PANTHER" id="PTHR12560:SF0">
    <property type="entry name" value="LD18904P"/>
    <property type="match status" value="1"/>
</dbReference>
<dbReference type="SMART" id="SM00724">
    <property type="entry name" value="TLC"/>
    <property type="match status" value="1"/>
</dbReference>
<dbReference type="EMBL" id="JABANP010000386">
    <property type="protein sequence ID" value="KAF4683136.1"/>
    <property type="molecule type" value="Genomic_DNA"/>
</dbReference>
<proteinExistence type="predicted"/>
<evidence type="ECO:0000313" key="9">
    <source>
        <dbReference type="EMBL" id="KAF4683136.1"/>
    </source>
</evidence>
<dbReference type="GO" id="GO:0016020">
    <property type="term" value="C:membrane"/>
    <property type="evidence" value="ECO:0007669"/>
    <property type="project" value="UniProtKB-SubCell"/>
</dbReference>
<dbReference type="SUPFAM" id="SSF53328">
    <property type="entry name" value="Formyltransferase"/>
    <property type="match status" value="1"/>
</dbReference>
<evidence type="ECO:0000256" key="4">
    <source>
        <dbReference type="ARBA" id="ARBA00023136"/>
    </source>
</evidence>
<sequence>MKLLSFVSLVAASSSTEIYDSKTILSITSSGAFVDVQDLPQRLEAAKLASNPAMPAFLKTAKHQDTEGFKLTTRTDIKYTWLHSRLLPSPPVRPLRLLPSPPVRPLRLQQLLLQRLPSWLPRPPQPLLQPLQRRLPSAQVVLHNYHAHTRRSVVPSDAGDIKFECLVITHEKQSDDVDLRELSRELGLQCLTVGDENHDDILLARAEQFQPDLLLCASYRKRVPREVLDIQKLEEELRNLHRRLVSQELVIQELCGIGVQWKRAQPSDEAREEVDSEPSPRVVRSAVVAIAEELAAKRKRSQYVVYASLGVAAVLSGVIARILYTQWQYSTRLEHLYDALVAEGTALPPIEELTPSSIFPASPVLSANDAATAPVWILFAAVRWMLNQVFLVAASVVDRLLRTIVWILVAVAVGYGVLRRIKPDAEEDVSESEGTAEVPPSESTTLMRIHLLGFTHLSSLHGCLKFKGGSSKFCLASISARARSRIQWGVREVDREGKIRAEGIGVFETPVNRGEELADAAAAADRSPLRLRSDQLMLMGGCSGGTLIHREFNRPTREAALRNVEVEQEEQDARCRDAHGTAKELTEMTLMIRFSLSGAYHRAFAGVPCLFDKIIPKDLSPKTMRKLKENMWYSCWHSFTSCYGFYVLMHEQWFSLSRLRSDPVGMLFGDPDIHDRSVGLERYYLVEISFWCSCLAFIMIETIRKDFYQMLFHHIITISLMVGSFYLGYHRIGLTVIFLHNISDVPLYVAKTLGYLAEKFDWLKTPTDIAFANFAFGFLFSRLYVYPKCCVIPACTFAIEYKRPMRDCVLAIFLVLLQCLHLMWAKMIIKMIFKTIKHHGVLADGDIRSDDEGESTPASEKPIAHKRKVQ</sequence>
<evidence type="ECO:0000313" key="10">
    <source>
        <dbReference type="Proteomes" id="UP000541610"/>
    </source>
</evidence>
<dbReference type="GO" id="GO:0046513">
    <property type="term" value="P:ceramide biosynthetic process"/>
    <property type="evidence" value="ECO:0007669"/>
    <property type="project" value="InterPro"/>
</dbReference>
<dbReference type="AlphaFoldDB" id="A0A7J6NH37"/>
<protein>
    <submittedName>
        <fullName evidence="9">Ceramide synthase 6</fullName>
    </submittedName>
</protein>
<organism evidence="9 10">
    <name type="scientific">Perkinsus olseni</name>
    <name type="common">Perkinsus atlanticus</name>
    <dbReference type="NCBI Taxonomy" id="32597"/>
    <lineage>
        <taxon>Eukaryota</taxon>
        <taxon>Sar</taxon>
        <taxon>Alveolata</taxon>
        <taxon>Perkinsozoa</taxon>
        <taxon>Perkinsea</taxon>
        <taxon>Perkinsida</taxon>
        <taxon>Perkinsidae</taxon>
        <taxon>Perkinsus</taxon>
    </lineage>
</organism>
<gene>
    <name evidence="9" type="primary">CERS6</name>
    <name evidence="9" type="ORF">FOZ60_009549</name>
</gene>
<evidence type="ECO:0000256" key="6">
    <source>
        <dbReference type="SAM" id="MobiDB-lite"/>
    </source>
</evidence>
<feature type="transmembrane region" description="Helical" evidence="7">
    <location>
        <begin position="303"/>
        <end position="324"/>
    </location>
</feature>
<dbReference type="Pfam" id="PF03798">
    <property type="entry name" value="TRAM_LAG1_CLN8"/>
    <property type="match status" value="1"/>
</dbReference>
<dbReference type="PANTHER" id="PTHR12560">
    <property type="entry name" value="LONGEVITY ASSURANCE FACTOR 1 LAG1"/>
    <property type="match status" value="1"/>
</dbReference>
<feature type="transmembrane region" description="Helical" evidence="7">
    <location>
        <begin position="375"/>
        <end position="394"/>
    </location>
</feature>
<feature type="domain" description="TLC" evidence="8">
    <location>
        <begin position="625"/>
        <end position="837"/>
    </location>
</feature>
<feature type="transmembrane region" description="Helical" evidence="7">
    <location>
        <begin position="400"/>
        <end position="418"/>
    </location>
</feature>
<comment type="subcellular location">
    <subcellularLocation>
        <location evidence="1">Membrane</location>
        <topology evidence="1">Multi-pass membrane protein</topology>
    </subcellularLocation>
</comment>
<evidence type="ECO:0000256" key="1">
    <source>
        <dbReference type="ARBA" id="ARBA00004141"/>
    </source>
</evidence>
<feature type="coiled-coil region" evidence="5">
    <location>
        <begin position="223"/>
        <end position="250"/>
    </location>
</feature>
<evidence type="ECO:0000256" key="3">
    <source>
        <dbReference type="ARBA" id="ARBA00022989"/>
    </source>
</evidence>
<dbReference type="GO" id="GO:0050291">
    <property type="term" value="F:sphingosine N-acyltransferase activity"/>
    <property type="evidence" value="ECO:0007669"/>
    <property type="project" value="InterPro"/>
</dbReference>
<dbReference type="InterPro" id="IPR016439">
    <property type="entry name" value="Lag1/Lac1-like"/>
</dbReference>
<keyword evidence="4 7" id="KW-0472">Membrane</keyword>
<evidence type="ECO:0000259" key="8">
    <source>
        <dbReference type="SMART" id="SM00724"/>
    </source>
</evidence>
<evidence type="ECO:0000256" key="5">
    <source>
        <dbReference type="SAM" id="Coils"/>
    </source>
</evidence>
<feature type="region of interest" description="Disordered" evidence="6">
    <location>
        <begin position="848"/>
        <end position="870"/>
    </location>
</feature>
<dbReference type="InterPro" id="IPR036477">
    <property type="entry name" value="Formyl_transf_N_sf"/>
</dbReference>
<dbReference type="InterPro" id="IPR006634">
    <property type="entry name" value="TLC-dom"/>
</dbReference>
<dbReference type="Proteomes" id="UP000541610">
    <property type="component" value="Unassembled WGS sequence"/>
</dbReference>
<dbReference type="OrthoDB" id="445374at2759"/>
<keyword evidence="5" id="KW-0175">Coiled coil</keyword>
<reference evidence="9 10" key="1">
    <citation type="submission" date="2020-04" db="EMBL/GenBank/DDBJ databases">
        <title>Perkinsus olseni comparative genomics.</title>
        <authorList>
            <person name="Bogema D.R."/>
        </authorList>
    </citation>
    <scope>NUCLEOTIDE SEQUENCE [LARGE SCALE GENOMIC DNA]</scope>
    <source>
        <strain evidence="9">00978-12</strain>
    </source>
</reference>
<feature type="transmembrane region" description="Helical" evidence="7">
    <location>
        <begin position="710"/>
        <end position="729"/>
    </location>
</feature>
<dbReference type="GO" id="GO:0005783">
    <property type="term" value="C:endoplasmic reticulum"/>
    <property type="evidence" value="ECO:0007669"/>
    <property type="project" value="TreeGrafter"/>
</dbReference>
<name>A0A7J6NH37_PEROL</name>
<accession>A0A7J6NH37</accession>
<keyword evidence="3 7" id="KW-1133">Transmembrane helix</keyword>
<feature type="transmembrane region" description="Helical" evidence="7">
    <location>
        <begin position="631"/>
        <end position="649"/>
    </location>
</feature>
<evidence type="ECO:0000256" key="7">
    <source>
        <dbReference type="SAM" id="Phobius"/>
    </source>
</evidence>
<feature type="transmembrane region" description="Helical" evidence="7">
    <location>
        <begin position="809"/>
        <end position="829"/>
    </location>
</feature>
<evidence type="ECO:0000256" key="2">
    <source>
        <dbReference type="ARBA" id="ARBA00022692"/>
    </source>
</evidence>
<comment type="caution">
    <text evidence="9">The sequence shown here is derived from an EMBL/GenBank/DDBJ whole genome shotgun (WGS) entry which is preliminary data.</text>
</comment>